<evidence type="ECO:0000259" key="3">
    <source>
        <dbReference type="Pfam" id="PF10297"/>
    </source>
</evidence>
<proteinExistence type="predicted"/>
<protein>
    <submittedName>
        <fullName evidence="4">Minimal binding motif of Hap4 for binding to Hap2/3/5</fullName>
    </submittedName>
</protein>
<feature type="region of interest" description="Disordered" evidence="2">
    <location>
        <begin position="1"/>
        <end position="62"/>
    </location>
</feature>
<dbReference type="AlphaFoldDB" id="A0A4P6XPF0"/>
<dbReference type="EMBL" id="CP034458">
    <property type="protein sequence ID" value="QBM88859.1"/>
    <property type="molecule type" value="Genomic_DNA"/>
</dbReference>
<reference evidence="5" key="1">
    <citation type="submission" date="2019-03" db="EMBL/GenBank/DDBJ databases">
        <title>Snf2 controls pulcherriminic acid biosynthesis and connects pigmentation and antifungal activity of the yeast Metschnikowia pulcherrima.</title>
        <authorList>
            <person name="Gore-Lloyd D."/>
            <person name="Sumann I."/>
            <person name="Brachmann A.O."/>
            <person name="Schneeberger K."/>
            <person name="Ortiz-Merino R.A."/>
            <person name="Moreno-Beltran M."/>
            <person name="Schlaefli M."/>
            <person name="Kirner P."/>
            <person name="Santos Kron A."/>
            <person name="Wolfe K.H."/>
            <person name="Piel J."/>
            <person name="Ahrens C.H."/>
            <person name="Henk D."/>
            <person name="Freimoser F.M."/>
        </authorList>
    </citation>
    <scope>NUCLEOTIDE SEQUENCE [LARGE SCALE GENOMIC DNA]</scope>
    <source>
        <strain evidence="5">APC 1.2</strain>
    </source>
</reference>
<dbReference type="Proteomes" id="UP000292447">
    <property type="component" value="Chromosome III"/>
</dbReference>
<name>A0A4P6XPF0_9ASCO</name>
<gene>
    <name evidence="4" type="primary">MPUL0C08400</name>
    <name evidence="4" type="ORF">METSCH_C08400</name>
</gene>
<evidence type="ECO:0000313" key="5">
    <source>
        <dbReference type="Proteomes" id="UP000292447"/>
    </source>
</evidence>
<organism evidence="4 5">
    <name type="scientific">Metschnikowia aff. pulcherrima</name>
    <dbReference type="NCBI Taxonomy" id="2163413"/>
    <lineage>
        <taxon>Eukaryota</taxon>
        <taxon>Fungi</taxon>
        <taxon>Dikarya</taxon>
        <taxon>Ascomycota</taxon>
        <taxon>Saccharomycotina</taxon>
        <taxon>Pichiomycetes</taxon>
        <taxon>Metschnikowiaceae</taxon>
        <taxon>Metschnikowia</taxon>
    </lineage>
</organism>
<evidence type="ECO:0000256" key="2">
    <source>
        <dbReference type="SAM" id="MobiDB-lite"/>
    </source>
</evidence>
<keyword evidence="1" id="KW-0539">Nucleus</keyword>
<feature type="domain" description="Hap4 transcription factor heteromerisation" evidence="3">
    <location>
        <begin position="15"/>
        <end position="30"/>
    </location>
</feature>
<accession>A0A4P6XPF0</accession>
<dbReference type="GO" id="GO:0006355">
    <property type="term" value="P:regulation of DNA-templated transcription"/>
    <property type="evidence" value="ECO:0007669"/>
    <property type="project" value="InterPro"/>
</dbReference>
<sequence length="328" mass="37010">MPCSPDNQPILTITTSKNWVLPPRPKNIRKSKPSLEKKKPKPRSCNSQTPVPAPNKPSQASQVKCEVSRLSSPMKTGNEVTSCLDSPEQLATNIKLVDRENYQLKTKLLLLIHDYKSLKALVTSPSSDLAPPVDVLYDTATTARKRVYQEMGDPMNDLISDMSGLSHASPHSVVSPVDEELDESGFETELFNFINLEQDSLDHIGEEFEAELHDEDEDDDVDSASLSRLLSPSSDLDENLLMTTLTRSTTVSTTNSLSEKKPFAQHFKFHNLPEFSEEDYVFLFEKELSHEKMMSVIEEDQYNQVADFLEEKLMSNDVQYYVEKTNSS</sequence>
<keyword evidence="5" id="KW-1185">Reference proteome</keyword>
<evidence type="ECO:0000256" key="1">
    <source>
        <dbReference type="ARBA" id="ARBA00023242"/>
    </source>
</evidence>
<dbReference type="InterPro" id="IPR018287">
    <property type="entry name" value="Hap4_TF_heteromerisation"/>
</dbReference>
<evidence type="ECO:0000313" key="4">
    <source>
        <dbReference type="EMBL" id="QBM88859.1"/>
    </source>
</evidence>
<feature type="compositionally biased region" description="Polar residues" evidence="2">
    <location>
        <begin position="1"/>
        <end position="18"/>
    </location>
</feature>
<feature type="compositionally biased region" description="Polar residues" evidence="2">
    <location>
        <begin position="45"/>
        <end position="62"/>
    </location>
</feature>
<dbReference type="Pfam" id="PF10297">
    <property type="entry name" value="Hap4_Hap_bind"/>
    <property type="match status" value="1"/>
</dbReference>
<dbReference type="GO" id="GO:0005634">
    <property type="term" value="C:nucleus"/>
    <property type="evidence" value="ECO:0007669"/>
    <property type="project" value="InterPro"/>
</dbReference>
<feature type="compositionally biased region" description="Basic residues" evidence="2">
    <location>
        <begin position="26"/>
        <end position="42"/>
    </location>
</feature>